<comment type="caution">
    <text evidence="8">The sequence shown here is derived from an EMBL/GenBank/DDBJ whole genome shotgun (WGS) entry which is preliminary data.</text>
</comment>
<evidence type="ECO:0000256" key="4">
    <source>
        <dbReference type="ARBA" id="ARBA00022801"/>
    </source>
</evidence>
<dbReference type="InterPro" id="IPR006674">
    <property type="entry name" value="HD_domain"/>
</dbReference>
<evidence type="ECO:0000256" key="2">
    <source>
        <dbReference type="ARBA" id="ARBA00022723"/>
    </source>
</evidence>
<dbReference type="SUPFAM" id="SSF109604">
    <property type="entry name" value="HD-domain/PDEase-like"/>
    <property type="match status" value="1"/>
</dbReference>
<comment type="catalytic activity">
    <reaction evidence="6">
        <text>P(1),P(4)-bis(5'-adenosyl) tetraphosphate + H2O = 2 ADP + 2 H(+)</text>
        <dbReference type="Rhea" id="RHEA:24252"/>
        <dbReference type="ChEBI" id="CHEBI:15377"/>
        <dbReference type="ChEBI" id="CHEBI:15378"/>
        <dbReference type="ChEBI" id="CHEBI:58141"/>
        <dbReference type="ChEBI" id="CHEBI:456216"/>
        <dbReference type="EC" id="3.6.1.41"/>
    </reaction>
</comment>
<dbReference type="CDD" id="cd00077">
    <property type="entry name" value="HDc"/>
    <property type="match status" value="1"/>
</dbReference>
<feature type="domain" description="HD" evidence="7">
    <location>
        <begin position="23"/>
        <end position="138"/>
    </location>
</feature>
<evidence type="ECO:0000259" key="7">
    <source>
        <dbReference type="PROSITE" id="PS51831"/>
    </source>
</evidence>
<sequence length="191" mass="21773">MAYYKGTLEELKHKVAQQLSEHRYQHCLRVAAYAKKLAEQNGVDPEKAEVAGLVHDYAKERSNEDFIKTIKEDKLDPELLNWGNAVWHGVVGAEMIRKELGITDPEILDAVRQHTTGAGANMSTLAKIVFMADYLETGRDFPGVEKAREITDRDLDDGVRYQIQHTMNYLTSKGAPIYPKSLDTYNYWMTH</sequence>
<dbReference type="Pfam" id="PF01966">
    <property type="entry name" value="HD"/>
    <property type="match status" value="1"/>
</dbReference>
<evidence type="ECO:0000256" key="6">
    <source>
        <dbReference type="ARBA" id="ARBA00049417"/>
    </source>
</evidence>
<proteinExistence type="predicted"/>
<name>A0ABM9N601_9LACO</name>
<evidence type="ECO:0000313" key="8">
    <source>
        <dbReference type="EMBL" id="CAK8054645.1"/>
    </source>
</evidence>
<dbReference type="InterPro" id="IPR051094">
    <property type="entry name" value="Diverse_Catalytic_Enzymes"/>
</dbReference>
<keyword evidence="3" id="KW-0547">Nucleotide-binding</keyword>
<dbReference type="SMART" id="SM00471">
    <property type="entry name" value="HDc"/>
    <property type="match status" value="1"/>
</dbReference>
<dbReference type="Gene3D" id="1.10.3210.10">
    <property type="entry name" value="Hypothetical protein af1432"/>
    <property type="match status" value="1"/>
</dbReference>
<dbReference type="InterPro" id="IPR003607">
    <property type="entry name" value="HD/PDEase_dom"/>
</dbReference>
<dbReference type="InterPro" id="IPR006675">
    <property type="entry name" value="HDIG_dom"/>
</dbReference>
<organism evidence="8 9">
    <name type="scientific">Eupransor demetentiae</name>
    <dbReference type="NCBI Taxonomy" id="3109584"/>
    <lineage>
        <taxon>Bacteria</taxon>
        <taxon>Bacillati</taxon>
        <taxon>Bacillota</taxon>
        <taxon>Bacilli</taxon>
        <taxon>Lactobacillales</taxon>
        <taxon>Lactobacillaceae</taxon>
        <taxon>Eupransor</taxon>
    </lineage>
</organism>
<accession>A0ABM9N601</accession>
<dbReference type="PANTHER" id="PTHR35795">
    <property type="entry name" value="SLR1885 PROTEIN"/>
    <property type="match status" value="1"/>
</dbReference>
<evidence type="ECO:0000256" key="5">
    <source>
        <dbReference type="ARBA" id="ARBA00023004"/>
    </source>
</evidence>
<keyword evidence="2" id="KW-0479">Metal-binding</keyword>
<protein>
    <recommendedName>
        <fullName evidence="1">bis(5'-nucleosyl)-tetraphosphatase (symmetrical)</fullName>
        <ecNumber evidence="1">3.6.1.41</ecNumber>
    </recommendedName>
</protein>
<reference evidence="8 9" key="1">
    <citation type="submission" date="2024-01" db="EMBL/GenBank/DDBJ databases">
        <authorList>
            <person name="Botero Cardona J."/>
        </authorList>
    </citation>
    <scope>NUCLEOTIDE SEQUENCE [LARGE SCALE GENOMIC DNA]</scope>
    <source>
        <strain evidence="8 9">LMG 33000</strain>
    </source>
</reference>
<gene>
    <name evidence="8" type="ORF">R54876_GBNLAHCA_01219</name>
</gene>
<dbReference type="NCBIfam" id="TIGR00488">
    <property type="entry name" value="bis(5'-nucleosyl)-tetraphosphatase (symmetrical) YqeK"/>
    <property type="match status" value="1"/>
</dbReference>
<dbReference type="EMBL" id="CAWVOH010000002">
    <property type="protein sequence ID" value="CAK8054645.1"/>
    <property type="molecule type" value="Genomic_DNA"/>
</dbReference>
<keyword evidence="9" id="KW-1185">Reference proteome</keyword>
<evidence type="ECO:0000313" key="9">
    <source>
        <dbReference type="Proteomes" id="UP001314241"/>
    </source>
</evidence>
<keyword evidence="4" id="KW-0378">Hydrolase</keyword>
<dbReference type="InterPro" id="IPR005249">
    <property type="entry name" value="YqeK"/>
</dbReference>
<dbReference type="EC" id="3.6.1.41" evidence="1"/>
<dbReference type="PROSITE" id="PS51831">
    <property type="entry name" value="HD"/>
    <property type="match status" value="1"/>
</dbReference>
<dbReference type="Proteomes" id="UP001314241">
    <property type="component" value="Unassembled WGS sequence"/>
</dbReference>
<dbReference type="PANTHER" id="PTHR35795:SF1">
    <property type="entry name" value="BIS(5'-NUCLEOSYL)-TETRAPHOSPHATASE, SYMMETRICAL"/>
    <property type="match status" value="1"/>
</dbReference>
<keyword evidence="5" id="KW-0408">Iron</keyword>
<dbReference type="NCBIfam" id="TIGR00277">
    <property type="entry name" value="HDIG"/>
    <property type="match status" value="1"/>
</dbReference>
<dbReference type="RefSeq" id="WP_349642188.1">
    <property type="nucleotide sequence ID" value="NZ_CAWVOH010000002.1"/>
</dbReference>
<evidence type="ECO:0000256" key="3">
    <source>
        <dbReference type="ARBA" id="ARBA00022741"/>
    </source>
</evidence>
<evidence type="ECO:0000256" key="1">
    <source>
        <dbReference type="ARBA" id="ARBA00012506"/>
    </source>
</evidence>